<accession>A0A7X6HAI5</accession>
<dbReference type="InterPro" id="IPR052353">
    <property type="entry name" value="Benzoxazolinone_Detox_Enz"/>
</dbReference>
<dbReference type="GO" id="GO:0030151">
    <property type="term" value="F:molybdenum ion binding"/>
    <property type="evidence" value="ECO:0007669"/>
    <property type="project" value="InterPro"/>
</dbReference>
<dbReference type="PANTHER" id="PTHR30212:SF2">
    <property type="entry name" value="PROTEIN YIIM"/>
    <property type="match status" value="1"/>
</dbReference>
<protein>
    <submittedName>
        <fullName evidence="2">MOSC domain-containing protein</fullName>
    </submittedName>
</protein>
<evidence type="ECO:0000259" key="1">
    <source>
        <dbReference type="PROSITE" id="PS51340"/>
    </source>
</evidence>
<dbReference type="InterPro" id="IPR005302">
    <property type="entry name" value="MoCF_Sase_C"/>
</dbReference>
<organism evidence="2 3">
    <name type="scientific">Arthrobacter mobilis</name>
    <dbReference type="NCBI Taxonomy" id="2724944"/>
    <lineage>
        <taxon>Bacteria</taxon>
        <taxon>Bacillati</taxon>
        <taxon>Actinomycetota</taxon>
        <taxon>Actinomycetes</taxon>
        <taxon>Micrococcales</taxon>
        <taxon>Micrococcaceae</taxon>
        <taxon>Arthrobacter</taxon>
    </lineage>
</organism>
<dbReference type="InterPro" id="IPR011037">
    <property type="entry name" value="Pyrv_Knase-like_insert_dom_sf"/>
</dbReference>
<dbReference type="Proteomes" id="UP000544090">
    <property type="component" value="Unassembled WGS sequence"/>
</dbReference>
<dbReference type="PANTHER" id="PTHR30212">
    <property type="entry name" value="PROTEIN YIIM"/>
    <property type="match status" value="1"/>
</dbReference>
<reference evidence="2 3" key="1">
    <citation type="submission" date="2020-04" db="EMBL/GenBank/DDBJ databases">
        <title>Arthrobacter sp. nov.</title>
        <authorList>
            <person name="Liu S."/>
        </authorList>
    </citation>
    <scope>NUCLEOTIDE SEQUENCE [LARGE SCALE GENOMIC DNA]</scope>
    <source>
        <strain evidence="2 3">E918</strain>
    </source>
</reference>
<evidence type="ECO:0000313" key="2">
    <source>
        <dbReference type="EMBL" id="NKX53509.1"/>
    </source>
</evidence>
<dbReference type="PROSITE" id="PS51340">
    <property type="entry name" value="MOSC"/>
    <property type="match status" value="1"/>
</dbReference>
<comment type="caution">
    <text evidence="2">The sequence shown here is derived from an EMBL/GenBank/DDBJ whole genome shotgun (WGS) entry which is preliminary data.</text>
</comment>
<dbReference type="GO" id="GO:0003824">
    <property type="term" value="F:catalytic activity"/>
    <property type="evidence" value="ECO:0007669"/>
    <property type="project" value="InterPro"/>
</dbReference>
<dbReference type="GO" id="GO:0030170">
    <property type="term" value="F:pyridoxal phosphate binding"/>
    <property type="evidence" value="ECO:0007669"/>
    <property type="project" value="InterPro"/>
</dbReference>
<feature type="domain" description="MOSC" evidence="1">
    <location>
        <begin position="31"/>
        <end position="166"/>
    </location>
</feature>
<dbReference type="RefSeq" id="WP_168484849.1">
    <property type="nucleotide sequence ID" value="NZ_JAAZSQ010000002.1"/>
</dbReference>
<dbReference type="Pfam" id="PF03473">
    <property type="entry name" value="MOSC"/>
    <property type="match status" value="1"/>
</dbReference>
<dbReference type="AlphaFoldDB" id="A0A7X6HAI5"/>
<proteinExistence type="predicted"/>
<name>A0A7X6HAI5_9MICC</name>
<keyword evidence="3" id="KW-1185">Reference proteome</keyword>
<dbReference type="SUPFAM" id="SSF50800">
    <property type="entry name" value="PK beta-barrel domain-like"/>
    <property type="match status" value="1"/>
</dbReference>
<dbReference type="EMBL" id="JAAZSQ010000002">
    <property type="protein sequence ID" value="NKX53509.1"/>
    <property type="molecule type" value="Genomic_DNA"/>
</dbReference>
<evidence type="ECO:0000313" key="3">
    <source>
        <dbReference type="Proteomes" id="UP000544090"/>
    </source>
</evidence>
<gene>
    <name evidence="2" type="ORF">HGG74_02920</name>
</gene>
<dbReference type="Gene3D" id="2.40.33.20">
    <property type="entry name" value="PK beta-barrel domain-like"/>
    <property type="match status" value="1"/>
</dbReference>
<sequence>MPEPGSLLAICRVHALKPDAGPAGLTAIDKRPASGPVKVTDLGLYADVQADRKHHGGEWQALYAYADEDARWWAAELGREIPPGLFGENLRTLGVDVNGALIGERWRIGPEVRVEVTSVRIPCGTFARHLGEERWVRRFTAAGRPGAYLKVLQTGQIQAGDAVEPTYRPRHGVPVAQVFAGLDKAGAGALRAEAAAGRLQLAPQVRAAVDLALRAAARQEAAAR</sequence>